<protein>
    <submittedName>
        <fullName evidence="1">Uncharacterized protein</fullName>
    </submittedName>
</protein>
<evidence type="ECO:0000313" key="1">
    <source>
        <dbReference type="EMBL" id="OCA71934.1"/>
    </source>
</evidence>
<dbReference type="RefSeq" id="WP_065394168.1">
    <property type="nucleotide sequence ID" value="NZ_MAYH01000023.1"/>
</dbReference>
<proteinExistence type="predicted"/>
<keyword evidence="2" id="KW-1185">Reference proteome</keyword>
<accession>A0A1B8ZK38</accession>
<comment type="caution">
    <text evidence="1">The sequence shown here is derived from an EMBL/GenBank/DDBJ whole genome shotgun (WGS) entry which is preliminary data.</text>
</comment>
<sequence length="86" mass="10296">MKKIFLRMLLLLCTALFIVGLYFYPFETNKQCGELSLCWVKFGVYEYDYDSEVGKAYFGKDIQFYRKVGGFWEYMGLKEIDCHKKQ</sequence>
<evidence type="ECO:0000313" key="2">
    <source>
        <dbReference type="Proteomes" id="UP000092651"/>
    </source>
</evidence>
<dbReference type="Proteomes" id="UP000092651">
    <property type="component" value="Unassembled WGS sequence"/>
</dbReference>
<gene>
    <name evidence="1" type="ORF">BBI01_07190</name>
</gene>
<dbReference type="EMBL" id="MAYH01000023">
    <property type="protein sequence ID" value="OCA71934.1"/>
    <property type="molecule type" value="Genomic_DNA"/>
</dbReference>
<organism evidence="1 2">
    <name type="scientific">Chryseobacterium artocarpi</name>
    <dbReference type="NCBI Taxonomy" id="1414727"/>
    <lineage>
        <taxon>Bacteria</taxon>
        <taxon>Pseudomonadati</taxon>
        <taxon>Bacteroidota</taxon>
        <taxon>Flavobacteriia</taxon>
        <taxon>Flavobacteriales</taxon>
        <taxon>Weeksellaceae</taxon>
        <taxon>Chryseobacterium group</taxon>
        <taxon>Chryseobacterium</taxon>
    </lineage>
</organism>
<dbReference type="OrthoDB" id="1265265at2"/>
<dbReference type="AlphaFoldDB" id="A0A1B8ZK38"/>
<name>A0A1B8ZK38_9FLAO</name>
<reference evidence="1 2" key="1">
    <citation type="submission" date="2016-07" db="EMBL/GenBank/DDBJ databases">
        <authorList>
            <person name="Jeong J.-J."/>
            <person name="Kim D.W."/>
            <person name="Sang M.K."/>
            <person name="Choi I.-G."/>
            <person name="Kim K.D."/>
        </authorList>
    </citation>
    <scope>NUCLEOTIDE SEQUENCE [LARGE SCALE GENOMIC DNA]</scope>
    <source>
        <strain evidence="1 2">UTM-3</strain>
    </source>
</reference>